<keyword evidence="1" id="KW-0862">Zinc</keyword>
<dbReference type="SMART" id="SM00355">
    <property type="entry name" value="ZnF_C2H2"/>
    <property type="match status" value="1"/>
</dbReference>
<dbReference type="InterPro" id="IPR013087">
    <property type="entry name" value="Znf_C2H2_type"/>
</dbReference>
<dbReference type="GO" id="GO:0008270">
    <property type="term" value="F:zinc ion binding"/>
    <property type="evidence" value="ECO:0007669"/>
    <property type="project" value="UniProtKB-KW"/>
</dbReference>
<gene>
    <name evidence="3" type="ORF">ElyMa_001687900</name>
</gene>
<evidence type="ECO:0000313" key="3">
    <source>
        <dbReference type="EMBL" id="GFS25443.1"/>
    </source>
</evidence>
<dbReference type="Gene3D" id="3.30.160.60">
    <property type="entry name" value="Classic Zinc Finger"/>
    <property type="match status" value="1"/>
</dbReference>
<reference evidence="3 4" key="1">
    <citation type="journal article" date="2021" name="Elife">
        <title>Chloroplast acquisition without the gene transfer in kleptoplastic sea slugs, Plakobranchus ocellatus.</title>
        <authorList>
            <person name="Maeda T."/>
            <person name="Takahashi S."/>
            <person name="Yoshida T."/>
            <person name="Shimamura S."/>
            <person name="Takaki Y."/>
            <person name="Nagai Y."/>
            <person name="Toyoda A."/>
            <person name="Suzuki Y."/>
            <person name="Arimoto A."/>
            <person name="Ishii H."/>
            <person name="Satoh N."/>
            <person name="Nishiyama T."/>
            <person name="Hasebe M."/>
            <person name="Maruyama T."/>
            <person name="Minagawa J."/>
            <person name="Obokata J."/>
            <person name="Shigenobu S."/>
        </authorList>
    </citation>
    <scope>NUCLEOTIDE SEQUENCE [LARGE SCALE GENOMIC DNA]</scope>
</reference>
<keyword evidence="4" id="KW-1185">Reference proteome</keyword>
<dbReference type="PROSITE" id="PS00028">
    <property type="entry name" value="ZINC_FINGER_C2H2_1"/>
    <property type="match status" value="1"/>
</dbReference>
<keyword evidence="1" id="KW-0863">Zinc-finger</keyword>
<sequence>MKKREATFGTVSLARPGTVTIVELYQCSFCEASFPTQAGLERHMKRHEIIVVTAAANQDGIFEIPAIEGAHGASSEVAYDIVLL</sequence>
<dbReference type="SUPFAM" id="SSF57667">
    <property type="entry name" value="beta-beta-alpha zinc fingers"/>
    <property type="match status" value="1"/>
</dbReference>
<accession>A0AAV4JRP1</accession>
<proteinExistence type="predicted"/>
<comment type="caution">
    <text evidence="3">The sequence shown here is derived from an EMBL/GenBank/DDBJ whole genome shotgun (WGS) entry which is preliminary data.</text>
</comment>
<keyword evidence="1" id="KW-0479">Metal-binding</keyword>
<feature type="domain" description="C2H2-type" evidence="2">
    <location>
        <begin position="25"/>
        <end position="47"/>
    </location>
</feature>
<dbReference type="PROSITE" id="PS50157">
    <property type="entry name" value="ZINC_FINGER_C2H2_2"/>
    <property type="match status" value="1"/>
</dbReference>
<organism evidence="3 4">
    <name type="scientific">Elysia marginata</name>
    <dbReference type="NCBI Taxonomy" id="1093978"/>
    <lineage>
        <taxon>Eukaryota</taxon>
        <taxon>Metazoa</taxon>
        <taxon>Spiralia</taxon>
        <taxon>Lophotrochozoa</taxon>
        <taxon>Mollusca</taxon>
        <taxon>Gastropoda</taxon>
        <taxon>Heterobranchia</taxon>
        <taxon>Euthyneura</taxon>
        <taxon>Panpulmonata</taxon>
        <taxon>Sacoglossa</taxon>
        <taxon>Placobranchoidea</taxon>
        <taxon>Plakobranchidae</taxon>
        <taxon>Elysia</taxon>
    </lineage>
</organism>
<protein>
    <recommendedName>
        <fullName evidence="2">C2H2-type domain-containing protein</fullName>
    </recommendedName>
</protein>
<evidence type="ECO:0000259" key="2">
    <source>
        <dbReference type="PROSITE" id="PS50157"/>
    </source>
</evidence>
<dbReference type="EMBL" id="BMAT01003438">
    <property type="protein sequence ID" value="GFS25443.1"/>
    <property type="molecule type" value="Genomic_DNA"/>
</dbReference>
<name>A0AAV4JRP1_9GAST</name>
<dbReference type="InterPro" id="IPR036236">
    <property type="entry name" value="Znf_C2H2_sf"/>
</dbReference>
<dbReference type="AlphaFoldDB" id="A0AAV4JRP1"/>
<evidence type="ECO:0000313" key="4">
    <source>
        <dbReference type="Proteomes" id="UP000762676"/>
    </source>
</evidence>
<dbReference type="Pfam" id="PF13894">
    <property type="entry name" value="zf-C2H2_4"/>
    <property type="match status" value="1"/>
</dbReference>
<dbReference type="Proteomes" id="UP000762676">
    <property type="component" value="Unassembled WGS sequence"/>
</dbReference>
<evidence type="ECO:0000256" key="1">
    <source>
        <dbReference type="PROSITE-ProRule" id="PRU00042"/>
    </source>
</evidence>